<proteinExistence type="predicted"/>
<organism evidence="1 2">
    <name type="scientific">Methylacidiphilum infernorum (isolate V4)</name>
    <name type="common">Methylokorus infernorum (strain V4)</name>
    <dbReference type="NCBI Taxonomy" id="481448"/>
    <lineage>
        <taxon>Bacteria</taxon>
        <taxon>Pseudomonadati</taxon>
        <taxon>Verrucomicrobiota</taxon>
        <taxon>Methylacidiphilae</taxon>
        <taxon>Methylacidiphilales</taxon>
        <taxon>Methylacidiphilaceae</taxon>
        <taxon>Methylacidiphilum (ex Ratnadevi et al. 2023)</taxon>
    </lineage>
</organism>
<name>B3DY47_METI4</name>
<protein>
    <submittedName>
        <fullName evidence="1">Uncharacterized protein</fullName>
    </submittedName>
</protein>
<dbReference type="AlphaFoldDB" id="B3DY47"/>
<gene>
    <name evidence="1" type="ordered locus">Minf_0264</name>
</gene>
<dbReference type="HOGENOM" id="CLU_2807515_0_0_0"/>
<dbReference type="EMBL" id="CP000975">
    <property type="protein sequence ID" value="ACD82324.1"/>
    <property type="molecule type" value="Genomic_DNA"/>
</dbReference>
<accession>B3DY47</accession>
<sequence length="67" mass="7873">MKGILEVSKNKQNKEILYYLYSRLYCFLSKSKSGSIFHETSLFILIFIDNFHLLFCRLFSATSIPQS</sequence>
<dbReference type="Proteomes" id="UP000009149">
    <property type="component" value="Chromosome"/>
</dbReference>
<evidence type="ECO:0000313" key="2">
    <source>
        <dbReference type="Proteomes" id="UP000009149"/>
    </source>
</evidence>
<reference evidence="1 2" key="1">
    <citation type="journal article" date="2008" name="Biol. Direct">
        <title>Complete genome sequence of the extremely acidophilic methanotroph isolate V4, Methylacidiphilum infernorum, a representative of the bacterial phylum Verrucomicrobia.</title>
        <authorList>
            <person name="Hou S."/>
            <person name="Makarova K.S."/>
            <person name="Saw J.H."/>
            <person name="Senin P."/>
            <person name="Ly B.V."/>
            <person name="Zhou Z."/>
            <person name="Ren Y."/>
            <person name="Wang J."/>
            <person name="Galperin M.Y."/>
            <person name="Omelchenko M.V."/>
            <person name="Wolf Y.I."/>
            <person name="Yutin N."/>
            <person name="Koonin E.V."/>
            <person name="Stott M.B."/>
            <person name="Mountain B.W."/>
            <person name="Crowe M.A."/>
            <person name="Smirnova A.V."/>
            <person name="Dunfield P.F."/>
            <person name="Feng L."/>
            <person name="Wang L."/>
            <person name="Alam M."/>
        </authorList>
    </citation>
    <scope>NUCLEOTIDE SEQUENCE [LARGE SCALE GENOMIC DNA]</scope>
    <source>
        <strain evidence="2">Isolate V4</strain>
    </source>
</reference>
<dbReference type="KEGG" id="min:Minf_0264"/>
<evidence type="ECO:0000313" key="1">
    <source>
        <dbReference type="EMBL" id="ACD82324.1"/>
    </source>
</evidence>
<dbReference type="STRING" id="481448.Minf_0264"/>